<protein>
    <submittedName>
        <fullName evidence="1">Uncharacterized protein</fullName>
    </submittedName>
</protein>
<proteinExistence type="predicted"/>
<organism evidence="1 2">
    <name type="scientific">Colletotrichum plurivorum</name>
    <dbReference type="NCBI Taxonomy" id="2175906"/>
    <lineage>
        <taxon>Eukaryota</taxon>
        <taxon>Fungi</taxon>
        <taxon>Dikarya</taxon>
        <taxon>Ascomycota</taxon>
        <taxon>Pezizomycotina</taxon>
        <taxon>Sordariomycetes</taxon>
        <taxon>Hypocreomycetidae</taxon>
        <taxon>Glomerellales</taxon>
        <taxon>Glomerellaceae</taxon>
        <taxon>Colletotrichum</taxon>
        <taxon>Colletotrichum orchidearum species complex</taxon>
    </lineage>
</organism>
<dbReference type="Proteomes" id="UP000654918">
    <property type="component" value="Unassembled WGS sequence"/>
</dbReference>
<reference evidence="1" key="1">
    <citation type="journal article" date="2020" name="Phytopathology">
        <title>Genome Sequence Resources of Colletotrichum truncatum, C. plurivorum, C. musicola, and C. sojae: Four Species Pathogenic to Soybean (Glycine max).</title>
        <authorList>
            <person name="Rogerio F."/>
            <person name="Boufleur T.R."/>
            <person name="Ciampi-Guillardi M."/>
            <person name="Sukno S.A."/>
            <person name="Thon M.R."/>
            <person name="Massola Junior N.S."/>
            <person name="Baroncelli R."/>
        </authorList>
    </citation>
    <scope>NUCLEOTIDE SEQUENCE</scope>
    <source>
        <strain evidence="1">LFN00145</strain>
    </source>
</reference>
<dbReference type="AlphaFoldDB" id="A0A8H6J8J2"/>
<comment type="caution">
    <text evidence="1">The sequence shown here is derived from an EMBL/GenBank/DDBJ whole genome shotgun (WGS) entry which is preliminary data.</text>
</comment>
<sequence length="228" mass="26673">MDLPGVWWRTVLLDCCDSALVARTDGFKIREIFSQDETDDSRTNRTLWASTPSQSVRVLYLYPTKHIIRPLLMAMLPYNEPSITGYSLLWNFEMRALYAHTGERDSTIYQGQDEGIWVYFHIEKEERLCEIWRRGHRDNSALILKEPNYYSASVARHLGDQPLSPPTLVWRDCLPYSGSGRLFFERSRLGIRHLAIETPEPTLPSDHLFDLPTPASHYPRSFMYSYYF</sequence>
<dbReference type="EMBL" id="WIGO01000596">
    <property type="protein sequence ID" value="KAF6808103.1"/>
    <property type="molecule type" value="Genomic_DNA"/>
</dbReference>
<accession>A0A8H6J8J2</accession>
<keyword evidence="2" id="KW-1185">Reference proteome</keyword>
<gene>
    <name evidence="1" type="ORF">CPLU01_15719</name>
</gene>
<evidence type="ECO:0000313" key="1">
    <source>
        <dbReference type="EMBL" id="KAF6808103.1"/>
    </source>
</evidence>
<evidence type="ECO:0000313" key="2">
    <source>
        <dbReference type="Proteomes" id="UP000654918"/>
    </source>
</evidence>
<name>A0A8H6J8J2_9PEZI</name>